<evidence type="ECO:0000313" key="2">
    <source>
        <dbReference type="Proteomes" id="UP001642483"/>
    </source>
</evidence>
<dbReference type="EMBL" id="CAWYQH010000068">
    <property type="protein sequence ID" value="CAK8680449.1"/>
    <property type="molecule type" value="Genomic_DNA"/>
</dbReference>
<protein>
    <submittedName>
        <fullName evidence="1">Uncharacterized protein</fullName>
    </submittedName>
</protein>
<accession>A0ABP0FPL0</accession>
<comment type="caution">
    <text evidence="1">The sequence shown here is derived from an EMBL/GenBank/DDBJ whole genome shotgun (WGS) entry which is preliminary data.</text>
</comment>
<name>A0ABP0FPL0_CLALP</name>
<gene>
    <name evidence="1" type="ORF">CVLEPA_LOCUS10695</name>
</gene>
<dbReference type="Proteomes" id="UP001642483">
    <property type="component" value="Unassembled WGS sequence"/>
</dbReference>
<sequence>MIKVHVKRLCLFRASITIHRSFKNLMKMSAMILTPGQMLFSMLMAYFLTNKAHALDNGQQCISSECTQNRGYIQYDGPVSGIRWNIRAENHQYTTFVLHLKPTMTEDIQTQWLRIQQNFYTYPRTLFVKNNKERIFVFEETNEVMISLHSFNPFIRFRLDFYAGCKVVEGDVVNIEKKEKILLKQGINSVPVLSLGIQSQPYHSPSYPVNPFGQQQQEPRCWFVVPTITETIQTPLTSDQIILQQWYAQWGLQYNPPTTTTQVKVQQTQMSLETSSLKNGSKMEVVDLISATTLLSADSEDILDTATLDKSSNSIQYKENQQISSFIFVDFNCVDYKCDETAFQYTANALRQSDVDCIERERKCHFDLDANADVDCQTSSATNYESLLGLLSNNITAEDLGTSNCPAFNRILIQELQRPQEPTLLEQPKSASDDNSLIASRGHSTRKYFRKCTNYSAYCSADNCSPYKRNSCMKMCMVLKKMMVCQYILKYTIFA</sequence>
<keyword evidence="2" id="KW-1185">Reference proteome</keyword>
<evidence type="ECO:0000313" key="1">
    <source>
        <dbReference type="EMBL" id="CAK8680449.1"/>
    </source>
</evidence>
<proteinExistence type="predicted"/>
<organism evidence="1 2">
    <name type="scientific">Clavelina lepadiformis</name>
    <name type="common">Light-bulb sea squirt</name>
    <name type="synonym">Ascidia lepadiformis</name>
    <dbReference type="NCBI Taxonomy" id="159417"/>
    <lineage>
        <taxon>Eukaryota</taxon>
        <taxon>Metazoa</taxon>
        <taxon>Chordata</taxon>
        <taxon>Tunicata</taxon>
        <taxon>Ascidiacea</taxon>
        <taxon>Aplousobranchia</taxon>
        <taxon>Clavelinidae</taxon>
        <taxon>Clavelina</taxon>
    </lineage>
</organism>
<reference evidence="1 2" key="1">
    <citation type="submission" date="2024-02" db="EMBL/GenBank/DDBJ databases">
        <authorList>
            <person name="Daric V."/>
            <person name="Darras S."/>
        </authorList>
    </citation>
    <scope>NUCLEOTIDE SEQUENCE [LARGE SCALE GENOMIC DNA]</scope>
</reference>